<dbReference type="OrthoDB" id="9765468at2"/>
<dbReference type="GO" id="GO:0016301">
    <property type="term" value="F:kinase activity"/>
    <property type="evidence" value="ECO:0007669"/>
    <property type="project" value="UniProtKB-KW"/>
</dbReference>
<dbReference type="RefSeq" id="WP_091222440.1">
    <property type="nucleotide sequence ID" value="NZ_FNHE01000011.1"/>
</dbReference>
<dbReference type="Gene3D" id="3.30.1490.20">
    <property type="entry name" value="ATP-grasp fold, A domain"/>
    <property type="match status" value="1"/>
</dbReference>
<feature type="domain" description="Pyruvate phosphate dikinase AMP/ATP-binding" evidence="2">
    <location>
        <begin position="31"/>
        <end position="242"/>
    </location>
</feature>
<dbReference type="InterPro" id="IPR051549">
    <property type="entry name" value="PEP_Utilizing_Enz"/>
</dbReference>
<dbReference type="Pfam" id="PF00391">
    <property type="entry name" value="PEP-utilizers"/>
    <property type="match status" value="1"/>
</dbReference>
<proteinExistence type="predicted"/>
<keyword evidence="3" id="KW-0418">Kinase</keyword>
<dbReference type="Proteomes" id="UP000198680">
    <property type="component" value="Unassembled WGS sequence"/>
</dbReference>
<feature type="domain" description="Pyruvate phosphate dikinase AMP/ATP-binding" evidence="2">
    <location>
        <begin position="248"/>
        <end position="296"/>
    </location>
</feature>
<dbReference type="PANTHER" id="PTHR43615:SF1">
    <property type="entry name" value="PPDK_N DOMAIN-CONTAINING PROTEIN"/>
    <property type="match status" value="1"/>
</dbReference>
<evidence type="ECO:0000259" key="1">
    <source>
        <dbReference type="Pfam" id="PF00391"/>
    </source>
</evidence>
<gene>
    <name evidence="3" type="ORF">SAMN05660642_03985</name>
</gene>
<dbReference type="Gene3D" id="3.30.470.20">
    <property type="entry name" value="ATP-grasp fold, B domain"/>
    <property type="match status" value="2"/>
</dbReference>
<dbReference type="SUPFAM" id="SSF56059">
    <property type="entry name" value="Glutathione synthetase ATP-binding domain-like"/>
    <property type="match status" value="1"/>
</dbReference>
<dbReference type="SUPFAM" id="SSF52009">
    <property type="entry name" value="Phosphohistidine domain"/>
    <property type="match status" value="1"/>
</dbReference>
<dbReference type="InterPro" id="IPR008279">
    <property type="entry name" value="PEP-util_enz_mobile_dom"/>
</dbReference>
<evidence type="ECO:0000259" key="2">
    <source>
        <dbReference type="Pfam" id="PF01326"/>
    </source>
</evidence>
<dbReference type="EMBL" id="FNHE01000011">
    <property type="protein sequence ID" value="SDN06717.1"/>
    <property type="molecule type" value="Genomic_DNA"/>
</dbReference>
<dbReference type="Gene3D" id="3.50.30.10">
    <property type="entry name" value="Phosphohistidine domain"/>
    <property type="match status" value="1"/>
</dbReference>
<sequence>MDTAPQATATDSGRHPVVVPLRDLDAGDLAQAGGKAANLGELIGAGFPVPDGFCVTTDAYAELAEAAGLADLLDDPAADLARTARERILAAPVPAHVAEAVAAAYAELGESVPVAVRSSATAEDLPFASFAGQQDTYLDVVGTDAVLDAVHRCWASLWTDRAVVYRARNGIDSATTRLAVVVQRMVPASVAGVMFTANPVTGRRTETVVDAAPGLGEAVVSGSVDPDHVVLDSGTGTVLERRPGGGREACLTDGQLRELVRLGARVQEHYGRPQDTEWAIDADGTLWLTQARPVTTLFPVPQAGTADGGLRVWFCASLAQGLTRPLTPMGISVFQVVGGSVQRLAGRPPADPVAGSPRVRAAAGRLFFDVTPIVRSTAGRAVFPRLLDVMEARSAVVLRALFDDPRLSLVHRSWLPVVRRLARVAARYGVPLQVVQALVRPAAARRRVDRVGARLRARRLPGDDAPADERLDAVLGLLGNAVPTVVPRVLPPVAAGFAAFGLAARLLGDTAQPGDLGTVLRGLPHNVTTEMDLELWRLATAVRADEPSAAALRDGTPAALAERYRSDALPAVLQRGLRLFLARYGIRAVAEIDVGVPRWAEDPAHLLGVLGNYLLLDDPDRAPDGVFARSVAEAEDVVATLTARARLRGRARGAVVGFALDRTRQLAGLRELPKYDLVLVLDRVRALLASIGADLASRGVLARADDVFLLDLAEVRVALGDGRSLQDVVTERRESYEREMGRRHVPRVLLSDGTEPEAVSAGPAVADGALLGTAASAGTVTGRARVVLEPTGAQLQPGEVLVAPSTDPGWTPLFLTAGGLVMEMGGANSHGAVVAREYGIPAVVGVPGATSRVETGQEVTVDGTRGVVVPLGATPS</sequence>
<protein>
    <submittedName>
        <fullName evidence="3">Pyruvate, water dikinase</fullName>
    </submittedName>
</protein>
<dbReference type="InterPro" id="IPR002192">
    <property type="entry name" value="PPDK_AMP/ATP-bd"/>
</dbReference>
<keyword evidence="3" id="KW-0670">Pyruvate</keyword>
<evidence type="ECO:0000313" key="3">
    <source>
        <dbReference type="EMBL" id="SDN06717.1"/>
    </source>
</evidence>
<dbReference type="Pfam" id="PF01326">
    <property type="entry name" value="PPDK_N"/>
    <property type="match status" value="2"/>
</dbReference>
<dbReference type="InterPro" id="IPR013815">
    <property type="entry name" value="ATP_grasp_subdomain_1"/>
</dbReference>
<keyword evidence="4" id="KW-1185">Reference proteome</keyword>
<organism evidence="3 4">
    <name type="scientific">Geodermatophilus siccatus</name>
    <dbReference type="NCBI Taxonomy" id="1137991"/>
    <lineage>
        <taxon>Bacteria</taxon>
        <taxon>Bacillati</taxon>
        <taxon>Actinomycetota</taxon>
        <taxon>Actinomycetes</taxon>
        <taxon>Geodermatophilales</taxon>
        <taxon>Geodermatophilaceae</taxon>
        <taxon>Geodermatophilus</taxon>
    </lineage>
</organism>
<keyword evidence="3" id="KW-0808">Transferase</keyword>
<dbReference type="STRING" id="1137991.SAMN05660642_03985"/>
<dbReference type="PANTHER" id="PTHR43615">
    <property type="entry name" value="PHOSPHOENOLPYRUVATE SYNTHASE-RELATED"/>
    <property type="match status" value="1"/>
</dbReference>
<feature type="domain" description="PEP-utilising enzyme mobile" evidence="1">
    <location>
        <begin position="796"/>
        <end position="866"/>
    </location>
</feature>
<accession>A0A1G9YCN9</accession>
<dbReference type="InterPro" id="IPR036637">
    <property type="entry name" value="Phosphohistidine_dom_sf"/>
</dbReference>
<evidence type="ECO:0000313" key="4">
    <source>
        <dbReference type="Proteomes" id="UP000198680"/>
    </source>
</evidence>
<name>A0A1G9YCN9_9ACTN</name>
<dbReference type="AlphaFoldDB" id="A0A1G9YCN9"/>
<dbReference type="GO" id="GO:0005524">
    <property type="term" value="F:ATP binding"/>
    <property type="evidence" value="ECO:0007669"/>
    <property type="project" value="InterPro"/>
</dbReference>
<reference evidence="4" key="1">
    <citation type="submission" date="2016-10" db="EMBL/GenBank/DDBJ databases">
        <authorList>
            <person name="Varghese N."/>
            <person name="Submissions S."/>
        </authorList>
    </citation>
    <scope>NUCLEOTIDE SEQUENCE [LARGE SCALE GENOMIC DNA]</scope>
    <source>
        <strain evidence="4">DSM 45419</strain>
    </source>
</reference>